<evidence type="ECO:0000313" key="5">
    <source>
        <dbReference type="EMBL" id="MCD5315133.1"/>
    </source>
</evidence>
<dbReference type="GO" id="GO:0003700">
    <property type="term" value="F:DNA-binding transcription factor activity"/>
    <property type="evidence" value="ECO:0007669"/>
    <property type="project" value="InterPro"/>
</dbReference>
<accession>A0A9X1T2X0</accession>
<dbReference type="GO" id="GO:0000976">
    <property type="term" value="F:transcription cis-regulatory region binding"/>
    <property type="evidence" value="ECO:0007669"/>
    <property type="project" value="TreeGrafter"/>
</dbReference>
<dbReference type="SUPFAM" id="SSF46785">
    <property type="entry name" value="Winged helix' DNA-binding domain"/>
    <property type="match status" value="1"/>
</dbReference>
<dbReference type="CDD" id="cd06267">
    <property type="entry name" value="PBP1_LacI_sugar_binding-like"/>
    <property type="match status" value="1"/>
</dbReference>
<dbReference type="PANTHER" id="PTHR30146:SF155">
    <property type="entry name" value="ALANINE RACEMASE"/>
    <property type="match status" value="1"/>
</dbReference>
<dbReference type="PROSITE" id="PS51000">
    <property type="entry name" value="HTH_DEOR_2"/>
    <property type="match status" value="1"/>
</dbReference>
<evidence type="ECO:0000256" key="2">
    <source>
        <dbReference type="ARBA" id="ARBA00023125"/>
    </source>
</evidence>
<gene>
    <name evidence="5" type="ORF">LR394_29930</name>
</gene>
<dbReference type="InterPro" id="IPR036390">
    <property type="entry name" value="WH_DNA-bd_sf"/>
</dbReference>
<dbReference type="PANTHER" id="PTHR30146">
    <property type="entry name" value="LACI-RELATED TRANSCRIPTIONAL REPRESSOR"/>
    <property type="match status" value="1"/>
</dbReference>
<dbReference type="EMBL" id="JAJOMB010000020">
    <property type="protein sequence ID" value="MCD5315133.1"/>
    <property type="molecule type" value="Genomic_DNA"/>
</dbReference>
<sequence>MAVSRTGFAQQRRDHLLQLARAQGSLVVSEVAPTLGVSELTIRRDVNDLAAQGLLTRVHGGAVLPQKPAARSRSRGPGGPVLMLSPGRSHYHAQIAEGARSGAQRLGLDLSVEHSANPVGGAGGAELERLLGVLWTPRWRASSSAGDMLGEKPVVLVERFAPPGSALFGLDAVGADHAHGVHLALEHLRERGHTRILLAARNDSPTARTVRATFRQLQGADLIAEPFLSAAGADPQPGAAAVYLPDEVARHGATAVIVHNDVDALNLIEQLHGAGLQVPGDVSIVAYDDVVAGLGGLDLTTVAPPTREIGQEALRLLVRRIEHGGPARRHLRLLPTLIDRGSTTHRPADRA</sequence>
<dbReference type="RefSeq" id="WP_231447936.1">
    <property type="nucleotide sequence ID" value="NZ_JAJOMB010000020.1"/>
</dbReference>
<organism evidence="5 6">
    <name type="scientific">Kineosporia babensis</name>
    <dbReference type="NCBI Taxonomy" id="499548"/>
    <lineage>
        <taxon>Bacteria</taxon>
        <taxon>Bacillati</taxon>
        <taxon>Actinomycetota</taxon>
        <taxon>Actinomycetes</taxon>
        <taxon>Kineosporiales</taxon>
        <taxon>Kineosporiaceae</taxon>
        <taxon>Kineosporia</taxon>
    </lineage>
</organism>
<comment type="caution">
    <text evidence="5">The sequence shown here is derived from an EMBL/GenBank/DDBJ whole genome shotgun (WGS) entry which is preliminary data.</text>
</comment>
<keyword evidence="6" id="KW-1185">Reference proteome</keyword>
<dbReference type="SMART" id="SM00420">
    <property type="entry name" value="HTH_DEOR"/>
    <property type="match status" value="1"/>
</dbReference>
<dbReference type="Gene3D" id="3.40.50.2300">
    <property type="match status" value="2"/>
</dbReference>
<dbReference type="Pfam" id="PF13377">
    <property type="entry name" value="Peripla_BP_3"/>
    <property type="match status" value="1"/>
</dbReference>
<dbReference type="SUPFAM" id="SSF53822">
    <property type="entry name" value="Periplasmic binding protein-like I"/>
    <property type="match status" value="1"/>
</dbReference>
<protein>
    <submittedName>
        <fullName evidence="5">Substrate-binding domain-containing protein</fullName>
    </submittedName>
</protein>
<feature type="domain" description="HTH deoR-type" evidence="4">
    <location>
        <begin position="9"/>
        <end position="64"/>
    </location>
</feature>
<dbReference type="Pfam" id="PF08220">
    <property type="entry name" value="HTH_DeoR"/>
    <property type="match status" value="1"/>
</dbReference>
<dbReference type="AlphaFoldDB" id="A0A9X1T2X0"/>
<evidence type="ECO:0000259" key="4">
    <source>
        <dbReference type="PROSITE" id="PS51000"/>
    </source>
</evidence>
<keyword evidence="3" id="KW-0804">Transcription</keyword>
<evidence type="ECO:0000313" key="6">
    <source>
        <dbReference type="Proteomes" id="UP001138997"/>
    </source>
</evidence>
<keyword evidence="2" id="KW-0238">DNA-binding</keyword>
<reference evidence="5" key="1">
    <citation type="submission" date="2021-11" db="EMBL/GenBank/DDBJ databases">
        <title>Streptomyces corallinus and Kineosporia corallina sp. nov., two new coral-derived marine actinobacteria.</title>
        <authorList>
            <person name="Buangrab K."/>
            <person name="Sutthacheep M."/>
            <person name="Yeemin T."/>
            <person name="Harunari E."/>
            <person name="Igarashi Y."/>
            <person name="Sripreechasak P."/>
            <person name="Kanchanasin P."/>
            <person name="Tanasupawat S."/>
            <person name="Phongsopitanun W."/>
        </authorList>
    </citation>
    <scope>NUCLEOTIDE SEQUENCE</scope>
    <source>
        <strain evidence="5">JCM 31032</strain>
    </source>
</reference>
<dbReference type="Proteomes" id="UP001138997">
    <property type="component" value="Unassembled WGS sequence"/>
</dbReference>
<dbReference type="PRINTS" id="PR00037">
    <property type="entry name" value="HTHLACR"/>
</dbReference>
<proteinExistence type="predicted"/>
<dbReference type="InterPro" id="IPR001034">
    <property type="entry name" value="DeoR_HTH"/>
</dbReference>
<dbReference type="InterPro" id="IPR028082">
    <property type="entry name" value="Peripla_BP_I"/>
</dbReference>
<evidence type="ECO:0000256" key="1">
    <source>
        <dbReference type="ARBA" id="ARBA00023015"/>
    </source>
</evidence>
<dbReference type="InterPro" id="IPR046335">
    <property type="entry name" value="LacI/GalR-like_sensor"/>
</dbReference>
<evidence type="ECO:0000256" key="3">
    <source>
        <dbReference type="ARBA" id="ARBA00023163"/>
    </source>
</evidence>
<name>A0A9X1T2X0_9ACTN</name>
<keyword evidence="1" id="KW-0805">Transcription regulation</keyword>